<keyword evidence="4" id="KW-0012">Acyltransferase</keyword>
<dbReference type="EMBL" id="BNAU01000007">
    <property type="protein sequence ID" value="GHF17093.1"/>
    <property type="molecule type" value="Genomic_DNA"/>
</dbReference>
<evidence type="ECO:0000313" key="7">
    <source>
        <dbReference type="EMBL" id="GHF17093.1"/>
    </source>
</evidence>
<protein>
    <recommendedName>
        <fullName evidence="4">Dihydrolipoamide acetyltransferase component of pyruvate dehydrogenase complex</fullName>
        <ecNumber evidence="4">2.3.1.-</ecNumber>
    </recommendedName>
</protein>
<dbReference type="InterPro" id="IPR011053">
    <property type="entry name" value="Single_hybrid_motif"/>
</dbReference>
<evidence type="ECO:0000259" key="6">
    <source>
        <dbReference type="PROSITE" id="PS51826"/>
    </source>
</evidence>
<dbReference type="Proteomes" id="UP000605897">
    <property type="component" value="Unassembled WGS sequence"/>
</dbReference>
<keyword evidence="8" id="KW-1185">Reference proteome</keyword>
<dbReference type="InterPro" id="IPR036625">
    <property type="entry name" value="E3-bd_dom_sf"/>
</dbReference>
<feature type="domain" description="Lipoyl-binding" evidence="5">
    <location>
        <begin position="2"/>
        <end position="77"/>
    </location>
</feature>
<dbReference type="Pfam" id="PF02817">
    <property type="entry name" value="E3_binding"/>
    <property type="match status" value="1"/>
</dbReference>
<dbReference type="Gene3D" id="2.40.50.100">
    <property type="match status" value="1"/>
</dbReference>
<gene>
    <name evidence="7" type="primary">pdhB</name>
    <name evidence="7" type="ORF">GCM10017786_58810</name>
</gene>
<evidence type="ECO:0000259" key="5">
    <source>
        <dbReference type="PROSITE" id="PS50968"/>
    </source>
</evidence>
<dbReference type="SUPFAM" id="SSF52777">
    <property type="entry name" value="CoA-dependent acyltransferases"/>
    <property type="match status" value="1"/>
</dbReference>
<comment type="similarity">
    <text evidence="2 4">Belongs to the 2-oxoacid dehydrogenase family.</text>
</comment>
<evidence type="ECO:0000256" key="3">
    <source>
        <dbReference type="ARBA" id="ARBA00022823"/>
    </source>
</evidence>
<accession>A0ABQ3JEC2</accession>
<dbReference type="CDD" id="cd06849">
    <property type="entry name" value="lipoyl_domain"/>
    <property type="match status" value="1"/>
</dbReference>
<dbReference type="PANTHER" id="PTHR23151:SF90">
    <property type="entry name" value="DIHYDROLIPOYLLYSINE-RESIDUE ACETYLTRANSFERASE COMPONENT OF PYRUVATE DEHYDROGENASE COMPLEX, MITOCHONDRIAL-RELATED"/>
    <property type="match status" value="1"/>
</dbReference>
<comment type="caution">
    <text evidence="7">The sequence shown here is derived from an EMBL/GenBank/DDBJ whole genome shotgun (WGS) entry which is preliminary data.</text>
</comment>
<dbReference type="SUPFAM" id="SSF47005">
    <property type="entry name" value="Peripheral subunit-binding domain of 2-oxo acid dehydrogenase complex"/>
    <property type="match status" value="1"/>
</dbReference>
<keyword evidence="4" id="KW-0808">Transferase</keyword>
<proteinExistence type="inferred from homology"/>
<dbReference type="InterPro" id="IPR023213">
    <property type="entry name" value="CAT-like_dom_sf"/>
</dbReference>
<name>A0ABQ3JEC2_9PSEU</name>
<dbReference type="InterPro" id="IPR004167">
    <property type="entry name" value="PSBD"/>
</dbReference>
<dbReference type="Gene3D" id="4.10.320.10">
    <property type="entry name" value="E3-binding domain"/>
    <property type="match status" value="1"/>
</dbReference>
<dbReference type="PROSITE" id="PS50968">
    <property type="entry name" value="BIOTINYL_LIPOYL"/>
    <property type="match status" value="1"/>
</dbReference>
<comment type="cofactor">
    <cofactor evidence="1 4">
        <name>(R)-lipoate</name>
        <dbReference type="ChEBI" id="CHEBI:83088"/>
    </cofactor>
</comment>
<evidence type="ECO:0000256" key="2">
    <source>
        <dbReference type="ARBA" id="ARBA00007317"/>
    </source>
</evidence>
<dbReference type="InterPro" id="IPR000089">
    <property type="entry name" value="Biotin_lipoyl"/>
</dbReference>
<dbReference type="EC" id="2.3.1.-" evidence="4"/>
<dbReference type="Pfam" id="PF00198">
    <property type="entry name" value="2-oxoacid_dh"/>
    <property type="match status" value="1"/>
</dbReference>
<evidence type="ECO:0000256" key="1">
    <source>
        <dbReference type="ARBA" id="ARBA00001938"/>
    </source>
</evidence>
<dbReference type="SUPFAM" id="SSF51230">
    <property type="entry name" value="Single hybrid motif"/>
    <property type="match status" value="1"/>
</dbReference>
<dbReference type="InterPro" id="IPR045257">
    <property type="entry name" value="E2/Pdx1"/>
</dbReference>
<keyword evidence="7" id="KW-0670">Pyruvate</keyword>
<dbReference type="PROSITE" id="PS51826">
    <property type="entry name" value="PSBD"/>
    <property type="match status" value="1"/>
</dbReference>
<organism evidence="7 8">
    <name type="scientific">Amycolatopsis deserti</name>
    <dbReference type="NCBI Taxonomy" id="185696"/>
    <lineage>
        <taxon>Bacteria</taxon>
        <taxon>Bacillati</taxon>
        <taxon>Actinomycetota</taxon>
        <taxon>Actinomycetes</taxon>
        <taxon>Pseudonocardiales</taxon>
        <taxon>Pseudonocardiaceae</taxon>
        <taxon>Amycolatopsis</taxon>
    </lineage>
</organism>
<keyword evidence="3 4" id="KW-0450">Lipoyl</keyword>
<dbReference type="Gene3D" id="3.30.559.10">
    <property type="entry name" value="Chloramphenicol acetyltransferase-like domain"/>
    <property type="match status" value="1"/>
</dbReference>
<feature type="domain" description="Peripheral subunit-binding (PSBD)" evidence="6">
    <location>
        <begin position="123"/>
        <end position="160"/>
    </location>
</feature>
<evidence type="ECO:0000256" key="4">
    <source>
        <dbReference type="RuleBase" id="RU003423"/>
    </source>
</evidence>
<dbReference type="RefSeq" id="WP_191247843.1">
    <property type="nucleotide sequence ID" value="NZ_BNAU01000007.1"/>
</dbReference>
<sequence length="410" mass="43094">MAELLPVPEVAAGATEVVVGEWLVDVGDEFKAGEAIAVIETEKAVVEMEAEKGATLLRALVEPGSTVDVGAPMALLGSADELTADLDALLAELGVNGPGPSRVPSTEPPAVRPIGTTEQSRVFITPIARKLLREAGLSPDGLTGSGPHGRIRRRDVEALVAAAPATSGGRDESPAPVAPATEAVTGWTDVEHTRLRRAIARRLTQSKQEIPHFYVKRTAVLDELLELRGRINATSPAKISVNDFLIRAIAVAHTRVPDANVIWTDDALRRFDSVDISVAIASGRGLVTPVLRGVEKSSLSAISAQVKTHVERADAGRLQQEDLEGGSITISNLGMYGVDEFSAIINPPQSAILAVGAGRPTPVVVGDEVTVRTAVQLVMSVDHRAIDGALAAQWMDALVTAIENPLSLVV</sequence>
<dbReference type="InterPro" id="IPR001078">
    <property type="entry name" value="2-oxoacid_DH_actylTfrase"/>
</dbReference>
<dbReference type="Pfam" id="PF00364">
    <property type="entry name" value="Biotin_lipoyl"/>
    <property type="match status" value="1"/>
</dbReference>
<reference evidence="8" key="1">
    <citation type="journal article" date="2019" name="Int. J. Syst. Evol. Microbiol.">
        <title>The Global Catalogue of Microorganisms (GCM) 10K type strain sequencing project: providing services to taxonomists for standard genome sequencing and annotation.</title>
        <authorList>
            <consortium name="The Broad Institute Genomics Platform"/>
            <consortium name="The Broad Institute Genome Sequencing Center for Infectious Disease"/>
            <person name="Wu L."/>
            <person name="Ma J."/>
        </authorList>
    </citation>
    <scope>NUCLEOTIDE SEQUENCE [LARGE SCALE GENOMIC DNA]</scope>
    <source>
        <strain evidence="8">CGMCC 4.7677</strain>
    </source>
</reference>
<dbReference type="PANTHER" id="PTHR23151">
    <property type="entry name" value="DIHYDROLIPOAMIDE ACETYL/SUCCINYL-TRANSFERASE-RELATED"/>
    <property type="match status" value="1"/>
</dbReference>
<evidence type="ECO:0000313" key="8">
    <source>
        <dbReference type="Proteomes" id="UP000605897"/>
    </source>
</evidence>